<geneLocation type="mitochondrion" evidence="2"/>
<keyword evidence="1" id="KW-0812">Transmembrane</keyword>
<evidence type="ECO:0000256" key="1">
    <source>
        <dbReference type="SAM" id="Phobius"/>
    </source>
</evidence>
<feature type="transmembrane region" description="Helical" evidence="1">
    <location>
        <begin position="95"/>
        <end position="115"/>
    </location>
</feature>
<feature type="transmembrane region" description="Helical" evidence="1">
    <location>
        <begin position="16"/>
        <end position="37"/>
    </location>
</feature>
<organism evidence="2">
    <name type="scientific">Fomitiporia mediterranea</name>
    <dbReference type="NCBI Taxonomy" id="208960"/>
    <lineage>
        <taxon>Eukaryota</taxon>
        <taxon>Fungi</taxon>
        <taxon>Dikarya</taxon>
        <taxon>Basidiomycota</taxon>
        <taxon>Agaricomycotina</taxon>
        <taxon>Agaricomycetes</taxon>
        <taxon>Hymenochaetales</taxon>
        <taxon>Hymenochaetaceae</taxon>
        <taxon>Fomitiporia</taxon>
    </lineage>
</organism>
<reference evidence="2" key="1">
    <citation type="submission" date="2019-03" db="EMBL/GenBank/DDBJ databases">
        <title>Evidence of extensive intraspecific noncoding reshuffling in a 169kb mitochondrial genome of basidiomycete fungus.</title>
        <authorList>
            <person name="Lee H.-H."/>
            <person name="Ke H.-M."/>
            <person name="Lin C.-Y.I."/>
            <person name="Lee T.J."/>
            <person name="Chung C.-L."/>
            <person name="Tsai I.J."/>
        </authorList>
    </citation>
    <scope>NUCLEOTIDE SEQUENCE</scope>
    <source>
        <strain evidence="2">MF3/22</strain>
    </source>
</reference>
<gene>
    <name evidence="2" type="ORF">Fomme_000090</name>
</gene>
<keyword evidence="2" id="KW-0496">Mitochondrion</keyword>
<name>A0A5B9RD77_9AGAM</name>
<keyword evidence="1" id="KW-0472">Membrane</keyword>
<dbReference type="AlphaFoldDB" id="A0A5B9RD77"/>
<dbReference type="EMBL" id="MK623258">
    <property type="protein sequence ID" value="QEG57100.1"/>
    <property type="molecule type" value="Genomic_DNA"/>
</dbReference>
<evidence type="ECO:0000313" key="2">
    <source>
        <dbReference type="EMBL" id="QEG57100.1"/>
    </source>
</evidence>
<sequence length="142" mass="16303">MFLRVIKYFALTKTDLFSFNILKISLFLIYFFKVTLVKFKTVAASLIDLYSVETLVSIFVTTTFFPPFLEFEGIISFNRSNFKLSDFSFLCAQEFLITSLASLVWTFAVLTYLNLSKVSGKCLYPKRFCLPLKLSKVSAVCL</sequence>
<keyword evidence="1" id="KW-1133">Transmembrane helix</keyword>
<protein>
    <submittedName>
        <fullName evidence="2">Uncharacterized protein</fullName>
    </submittedName>
</protein>
<feature type="transmembrane region" description="Helical" evidence="1">
    <location>
        <begin position="49"/>
        <end position="69"/>
    </location>
</feature>
<proteinExistence type="predicted"/>
<accession>A0A5B9RD77</accession>